<evidence type="ECO:0000313" key="2">
    <source>
        <dbReference type="Proteomes" id="UP000013085"/>
    </source>
</evidence>
<dbReference type="HOGENOM" id="CLU_2599831_0_0_9"/>
<protein>
    <submittedName>
        <fullName evidence="1">Uncharacterized protein</fullName>
    </submittedName>
</protein>
<dbReference type="AlphaFoldDB" id="A0A0E2HUN4"/>
<dbReference type="Proteomes" id="UP000013085">
    <property type="component" value="Unassembled WGS sequence"/>
</dbReference>
<comment type="caution">
    <text evidence="1">The sequence shown here is derived from an EMBL/GenBank/DDBJ whole genome shotgun (WGS) entry which is preliminary data.</text>
</comment>
<evidence type="ECO:0000313" key="1">
    <source>
        <dbReference type="EMBL" id="ENZ19536.1"/>
    </source>
</evidence>
<dbReference type="RefSeq" id="WP_002594302.1">
    <property type="nucleotide sequence ID" value="NZ_KB850987.1"/>
</dbReference>
<accession>A0A0E2HUN4</accession>
<organism evidence="1 2">
    <name type="scientific">[Clostridium] clostridioforme 90A8</name>
    <dbReference type="NCBI Taxonomy" id="999408"/>
    <lineage>
        <taxon>Bacteria</taxon>
        <taxon>Bacillati</taxon>
        <taxon>Bacillota</taxon>
        <taxon>Clostridia</taxon>
        <taxon>Lachnospirales</taxon>
        <taxon>Lachnospiraceae</taxon>
        <taxon>Enterocloster</taxon>
    </lineage>
</organism>
<dbReference type="PATRIC" id="fig|999408.3.peg.483"/>
<proteinExistence type="predicted"/>
<reference evidence="1 2" key="1">
    <citation type="submission" date="2013-01" db="EMBL/GenBank/DDBJ databases">
        <title>The Genome Sequence of Clostridium clostridioforme 90A8.</title>
        <authorList>
            <consortium name="The Broad Institute Genome Sequencing Platform"/>
            <person name="Earl A."/>
            <person name="Ward D."/>
            <person name="Feldgarden M."/>
            <person name="Gevers D."/>
            <person name="Courvalin P."/>
            <person name="Lambert T."/>
            <person name="Walker B."/>
            <person name="Young S.K."/>
            <person name="Zeng Q."/>
            <person name="Gargeya S."/>
            <person name="Fitzgerald M."/>
            <person name="Haas B."/>
            <person name="Abouelleil A."/>
            <person name="Alvarado L."/>
            <person name="Arachchi H.M."/>
            <person name="Berlin A.M."/>
            <person name="Chapman S.B."/>
            <person name="Dewar J."/>
            <person name="Goldberg J."/>
            <person name="Griggs A."/>
            <person name="Gujja S."/>
            <person name="Hansen M."/>
            <person name="Howarth C."/>
            <person name="Imamovic A."/>
            <person name="Larimer J."/>
            <person name="McCowan C."/>
            <person name="Murphy C."/>
            <person name="Neiman D."/>
            <person name="Pearson M."/>
            <person name="Priest M."/>
            <person name="Roberts A."/>
            <person name="Saif S."/>
            <person name="Shea T."/>
            <person name="Sisk P."/>
            <person name="Sykes S."/>
            <person name="Wortman J."/>
            <person name="Nusbaum C."/>
            <person name="Birren B."/>
        </authorList>
    </citation>
    <scope>NUCLEOTIDE SEQUENCE [LARGE SCALE GENOMIC DNA]</scope>
    <source>
        <strain evidence="1 2">90A8</strain>
    </source>
</reference>
<dbReference type="EMBL" id="AGYR01000004">
    <property type="protein sequence ID" value="ENZ19536.1"/>
    <property type="molecule type" value="Genomic_DNA"/>
</dbReference>
<gene>
    <name evidence="1" type="ORF">HMPREF1090_00444</name>
</gene>
<sequence length="79" mass="9320">MKYLETLLRFLQYTTGISAVCWDGTNEMLEKLEQKHCFSPQAQPHLVAREHRNILESLKTSYIYEMEDLLGVHLVTFLF</sequence>
<name>A0A0E2HUN4_9FIRM</name>